<evidence type="ECO:0000256" key="3">
    <source>
        <dbReference type="ARBA" id="ARBA00022752"/>
    </source>
</evidence>
<organism evidence="6 7">
    <name type="scientific">Steroidobacter flavus</name>
    <dbReference type="NCBI Taxonomy" id="1842136"/>
    <lineage>
        <taxon>Bacteria</taxon>
        <taxon>Pseudomonadati</taxon>
        <taxon>Pseudomonadota</taxon>
        <taxon>Gammaproteobacteria</taxon>
        <taxon>Steroidobacterales</taxon>
        <taxon>Steroidobacteraceae</taxon>
        <taxon>Steroidobacter</taxon>
    </lineage>
</organism>
<dbReference type="InterPro" id="IPR010123">
    <property type="entry name" value="PHA_synth_III_E"/>
</dbReference>
<evidence type="ECO:0000256" key="1">
    <source>
        <dbReference type="ARBA" id="ARBA00004683"/>
    </source>
</evidence>
<reference evidence="7" key="1">
    <citation type="journal article" date="2019" name="Int. J. Syst. Evol. Microbiol.">
        <title>The Global Catalogue of Microorganisms (GCM) 10K type strain sequencing project: providing services to taxonomists for standard genome sequencing and annotation.</title>
        <authorList>
            <consortium name="The Broad Institute Genomics Platform"/>
            <consortium name="The Broad Institute Genome Sequencing Center for Infectious Disease"/>
            <person name="Wu L."/>
            <person name="Ma J."/>
        </authorList>
    </citation>
    <scope>NUCLEOTIDE SEQUENCE [LARGE SCALE GENOMIC DNA]</scope>
    <source>
        <strain evidence="7">CGMCC 1.10759</strain>
    </source>
</reference>
<evidence type="ECO:0000313" key="7">
    <source>
        <dbReference type="Proteomes" id="UP001595904"/>
    </source>
</evidence>
<proteinExistence type="predicted"/>
<keyword evidence="4" id="KW-0175">Coiled coil</keyword>
<evidence type="ECO:0000256" key="2">
    <source>
        <dbReference type="ARBA" id="ARBA00019066"/>
    </source>
</evidence>
<comment type="caution">
    <text evidence="6">The sequence shown here is derived from an EMBL/GenBank/DDBJ whole genome shotgun (WGS) entry which is preliminary data.</text>
</comment>
<keyword evidence="3" id="KW-0583">PHB biosynthesis</keyword>
<dbReference type="EMBL" id="JBHSDU010000003">
    <property type="protein sequence ID" value="MFC4309546.1"/>
    <property type="molecule type" value="Genomic_DNA"/>
</dbReference>
<feature type="coiled-coil region" evidence="4">
    <location>
        <begin position="242"/>
        <end position="269"/>
    </location>
</feature>
<evidence type="ECO:0000256" key="4">
    <source>
        <dbReference type="SAM" id="Coils"/>
    </source>
</evidence>
<accession>A0ABV8SQ96</accession>
<evidence type="ECO:0000256" key="5">
    <source>
        <dbReference type="SAM" id="MobiDB-lite"/>
    </source>
</evidence>
<keyword evidence="7" id="KW-1185">Reference proteome</keyword>
<sequence length="272" mass="30613">MTESKNDGSDWIQAWIEQQREQLRRAGMPGAGAASGEKTSGTDQYRDLGMRWLEAGQAYLQGWQQFAQRSAAGASTGETPMKFGEEMLNAWQGTWAGAASAGEGATRQFADLISRLPALGLAREQTEAWRELLAAQAEYQHLEQELRTVWAKVQTDALTMLEAAIRERREKQSAVPGIEDYRELYNLWVECGEKVFGQVAHSESYCKLQAQLGNAAIRLKLRQQDVLERALKHFDLPTRSELNTVHKQMRDMRERIATLEAQLAAARGEERS</sequence>
<protein>
    <recommendedName>
        <fullName evidence="2">Poly(3-hydroxyalkanoate) polymerase subunit PhaE</fullName>
    </recommendedName>
</protein>
<evidence type="ECO:0000313" key="6">
    <source>
        <dbReference type="EMBL" id="MFC4309546.1"/>
    </source>
</evidence>
<comment type="pathway">
    <text evidence="1">Biopolymer metabolism; poly-(R)-3-hydroxybutanoate biosynthesis.</text>
</comment>
<feature type="region of interest" description="Disordered" evidence="5">
    <location>
        <begin position="23"/>
        <end position="42"/>
    </location>
</feature>
<name>A0ABV8SQ96_9GAMM</name>
<dbReference type="Proteomes" id="UP001595904">
    <property type="component" value="Unassembled WGS sequence"/>
</dbReference>
<dbReference type="Pfam" id="PF09712">
    <property type="entry name" value="PHA_synth_III_E"/>
    <property type="match status" value="1"/>
</dbReference>
<dbReference type="RefSeq" id="WP_380596591.1">
    <property type="nucleotide sequence ID" value="NZ_JBHSDU010000003.1"/>
</dbReference>
<gene>
    <name evidence="6" type="ORF">ACFPN2_10690</name>
</gene>